<proteinExistence type="predicted"/>
<dbReference type="AlphaFoldDB" id="A0A4C1ZK16"/>
<dbReference type="Proteomes" id="UP000299102">
    <property type="component" value="Unassembled WGS sequence"/>
</dbReference>
<organism evidence="1 2">
    <name type="scientific">Eumeta variegata</name>
    <name type="common">Bagworm moth</name>
    <name type="synonym">Eumeta japonica</name>
    <dbReference type="NCBI Taxonomy" id="151549"/>
    <lineage>
        <taxon>Eukaryota</taxon>
        <taxon>Metazoa</taxon>
        <taxon>Ecdysozoa</taxon>
        <taxon>Arthropoda</taxon>
        <taxon>Hexapoda</taxon>
        <taxon>Insecta</taxon>
        <taxon>Pterygota</taxon>
        <taxon>Neoptera</taxon>
        <taxon>Endopterygota</taxon>
        <taxon>Lepidoptera</taxon>
        <taxon>Glossata</taxon>
        <taxon>Ditrysia</taxon>
        <taxon>Tineoidea</taxon>
        <taxon>Psychidae</taxon>
        <taxon>Oiketicinae</taxon>
        <taxon>Eumeta</taxon>
    </lineage>
</organism>
<evidence type="ECO:0000313" key="1">
    <source>
        <dbReference type="EMBL" id="GBP86865.1"/>
    </source>
</evidence>
<name>A0A4C1ZK16_EUMVA</name>
<keyword evidence="2" id="KW-1185">Reference proteome</keyword>
<sequence>MQSVRKTVWLAEEHGRGPARRHVRPPRARVQSAFNNKHYTVKYFRNVYANLEIGKKSSSTFSAHATAVGAHAFALECGLVTGNSSLNKIMNNKPLGGTAAGEARKLSQARRCTVRSPQKVYSQLGFQRAVSRVLHRGSRPVYGIV</sequence>
<accession>A0A4C1ZK16</accession>
<dbReference type="EMBL" id="BGZK01001821">
    <property type="protein sequence ID" value="GBP86865.1"/>
    <property type="molecule type" value="Genomic_DNA"/>
</dbReference>
<gene>
    <name evidence="1" type="ORF">EVAR_63789_1</name>
</gene>
<evidence type="ECO:0000313" key="2">
    <source>
        <dbReference type="Proteomes" id="UP000299102"/>
    </source>
</evidence>
<reference evidence="1 2" key="1">
    <citation type="journal article" date="2019" name="Commun. Biol.">
        <title>The bagworm genome reveals a unique fibroin gene that provides high tensile strength.</title>
        <authorList>
            <person name="Kono N."/>
            <person name="Nakamura H."/>
            <person name="Ohtoshi R."/>
            <person name="Tomita M."/>
            <person name="Numata K."/>
            <person name="Arakawa K."/>
        </authorList>
    </citation>
    <scope>NUCLEOTIDE SEQUENCE [LARGE SCALE GENOMIC DNA]</scope>
</reference>
<protein>
    <submittedName>
        <fullName evidence="1">Uncharacterized protein</fullName>
    </submittedName>
</protein>
<comment type="caution">
    <text evidence="1">The sequence shown here is derived from an EMBL/GenBank/DDBJ whole genome shotgun (WGS) entry which is preliminary data.</text>
</comment>